<dbReference type="Pfam" id="PF16113">
    <property type="entry name" value="ECH_2"/>
    <property type="match status" value="1"/>
</dbReference>
<dbReference type="Proteomes" id="UP001153709">
    <property type="component" value="Chromosome 4"/>
</dbReference>
<dbReference type="OrthoDB" id="1737613at2759"/>
<keyword evidence="10" id="KW-1185">Reference proteome</keyword>
<comment type="catalytic activity">
    <reaction evidence="1">
        <text>3-hydroxy-2-methylpropanoyl-CoA + H2O = 3-hydroxy-2-methylpropanoate + CoA + H(+)</text>
        <dbReference type="Rhea" id="RHEA:20888"/>
        <dbReference type="ChEBI" id="CHEBI:11805"/>
        <dbReference type="ChEBI" id="CHEBI:15377"/>
        <dbReference type="ChEBI" id="CHEBI:15378"/>
        <dbReference type="ChEBI" id="CHEBI:57287"/>
        <dbReference type="ChEBI" id="CHEBI:57340"/>
        <dbReference type="EC" id="3.1.2.4"/>
    </reaction>
</comment>
<dbReference type="InterPro" id="IPR032259">
    <property type="entry name" value="HIBYL-CoA-H"/>
</dbReference>
<feature type="domain" description="Enoyl-CoA hydratase/isomerase" evidence="8">
    <location>
        <begin position="16"/>
        <end position="339"/>
    </location>
</feature>
<dbReference type="InterPro" id="IPR029045">
    <property type="entry name" value="ClpP/crotonase-like_dom_sf"/>
</dbReference>
<dbReference type="CDD" id="cd06558">
    <property type="entry name" value="crotonase-like"/>
    <property type="match status" value="1"/>
</dbReference>
<evidence type="ECO:0000313" key="10">
    <source>
        <dbReference type="Proteomes" id="UP001153709"/>
    </source>
</evidence>
<evidence type="ECO:0000256" key="5">
    <source>
        <dbReference type="ARBA" id="ARBA00022801"/>
    </source>
</evidence>
<dbReference type="PANTHER" id="PTHR43176">
    <property type="entry name" value="3-HYDROXYISOBUTYRYL-COA HYDROLASE-RELATED"/>
    <property type="match status" value="1"/>
</dbReference>
<dbReference type="EMBL" id="OU898279">
    <property type="protein sequence ID" value="CAG9833796.1"/>
    <property type="molecule type" value="Genomic_DNA"/>
</dbReference>
<evidence type="ECO:0000256" key="2">
    <source>
        <dbReference type="ARBA" id="ARBA00005254"/>
    </source>
</evidence>
<dbReference type="AlphaFoldDB" id="A0A9N9T008"/>
<proteinExistence type="inferred from homology"/>
<evidence type="ECO:0000256" key="3">
    <source>
        <dbReference type="ARBA" id="ARBA00011915"/>
    </source>
</evidence>
<evidence type="ECO:0000259" key="8">
    <source>
        <dbReference type="Pfam" id="PF16113"/>
    </source>
</evidence>
<dbReference type="GO" id="GO:0003860">
    <property type="term" value="F:3-hydroxyisobutyryl-CoA hydrolase activity"/>
    <property type="evidence" value="ECO:0007669"/>
    <property type="project" value="UniProtKB-EC"/>
</dbReference>
<dbReference type="SUPFAM" id="SSF52096">
    <property type="entry name" value="ClpP/crotonase"/>
    <property type="match status" value="1"/>
</dbReference>
<keyword evidence="5" id="KW-0378">Hydrolase</keyword>
<dbReference type="NCBIfam" id="NF004127">
    <property type="entry name" value="PRK05617.1"/>
    <property type="match status" value="1"/>
</dbReference>
<organism evidence="9 10">
    <name type="scientific">Diabrotica balteata</name>
    <name type="common">Banded cucumber beetle</name>
    <dbReference type="NCBI Taxonomy" id="107213"/>
    <lineage>
        <taxon>Eukaryota</taxon>
        <taxon>Metazoa</taxon>
        <taxon>Ecdysozoa</taxon>
        <taxon>Arthropoda</taxon>
        <taxon>Hexapoda</taxon>
        <taxon>Insecta</taxon>
        <taxon>Pterygota</taxon>
        <taxon>Neoptera</taxon>
        <taxon>Endopterygota</taxon>
        <taxon>Coleoptera</taxon>
        <taxon>Polyphaga</taxon>
        <taxon>Cucujiformia</taxon>
        <taxon>Chrysomeloidea</taxon>
        <taxon>Chrysomelidae</taxon>
        <taxon>Galerucinae</taxon>
        <taxon>Diabroticina</taxon>
        <taxon>Diabroticites</taxon>
        <taxon>Diabrotica</taxon>
    </lineage>
</organism>
<comment type="function">
    <text evidence="6">Hydrolyzes 3-hydroxyisobutyryl-CoA (HIBYL-CoA), a saline catabolite. Has high activity toward isobutyryl-CoA. Could be an isobutyryl-CoA dehydrogenase that functions in valine catabolism. Also hydrolyzes 3-hydroxypropanoyl-CoA.</text>
</comment>
<dbReference type="InterPro" id="IPR045004">
    <property type="entry name" value="ECH_dom"/>
</dbReference>
<accession>A0A9N9T008</accession>
<evidence type="ECO:0000256" key="4">
    <source>
        <dbReference type="ARBA" id="ARBA00016714"/>
    </source>
</evidence>
<evidence type="ECO:0000256" key="7">
    <source>
        <dbReference type="ARBA" id="ARBA00031181"/>
    </source>
</evidence>
<reference evidence="9" key="1">
    <citation type="submission" date="2022-01" db="EMBL/GenBank/DDBJ databases">
        <authorList>
            <person name="King R."/>
        </authorList>
    </citation>
    <scope>NUCLEOTIDE SEQUENCE</scope>
</reference>
<dbReference type="Gene3D" id="3.90.226.10">
    <property type="entry name" value="2-enoyl-CoA Hydratase, Chain A, domain 1"/>
    <property type="match status" value="1"/>
</dbReference>
<evidence type="ECO:0000256" key="1">
    <source>
        <dbReference type="ARBA" id="ARBA00001709"/>
    </source>
</evidence>
<comment type="similarity">
    <text evidence="2">Belongs to the enoyl-CoA hydratase/isomerase family.</text>
</comment>
<dbReference type="GO" id="GO:0005739">
    <property type="term" value="C:mitochondrion"/>
    <property type="evidence" value="ECO:0007669"/>
    <property type="project" value="TreeGrafter"/>
</dbReference>
<evidence type="ECO:0000256" key="6">
    <source>
        <dbReference type="ARBA" id="ARBA00024871"/>
    </source>
</evidence>
<evidence type="ECO:0000313" key="9">
    <source>
        <dbReference type="EMBL" id="CAG9833796.1"/>
    </source>
</evidence>
<protein>
    <recommendedName>
        <fullName evidence="4">3-hydroxyisobutyryl-CoA hydrolase, mitochondrial</fullName>
        <ecNumber evidence="3">3.1.2.4</ecNumber>
    </recommendedName>
    <alternativeName>
        <fullName evidence="7">3-hydroxyisobutyryl-coenzyme A hydrolase</fullName>
    </alternativeName>
</protein>
<name>A0A9N9T008_DIABA</name>
<dbReference type="PANTHER" id="PTHR43176:SF3">
    <property type="entry name" value="3-HYDROXYISOBUTYRYL-COA HYDROLASE, MITOCHONDRIAL"/>
    <property type="match status" value="1"/>
</dbReference>
<dbReference type="GO" id="GO:0006574">
    <property type="term" value="P:L-valine catabolic process"/>
    <property type="evidence" value="ECO:0007669"/>
    <property type="project" value="TreeGrafter"/>
</dbReference>
<sequence length="366" mass="41457">MTEPTILIKEVKNTVLITLNRPLSLNAVNYEMSENLLNILKNIERQKEKQLVILKGMGKSFCAGADIVEARIKTADGKESEEFFKWCLDLNELFFVINTYQIPLITLVNGIAFGTGGGIMTLSKYSVVTEKAIFSMPETKFGFHPNCGASYFFNKSKGKLGYYLGLTGERLKSTDIVKGGFATYFCNSNKLQKLEDKLINCVTVQDITNVLDQFSEKKLPPFSLDPLAAKINECFSESTIEGIFYTLKQDRSAWATTTLQTLEKYSPSSLKVSLKQLQYGKNMDLLESLAMESNITNNLYKFTDVLEGTKALLIDRTRAPQWNPSRLSDVDEELINAHFNSVSDQFLRERLTKRRDNIKSILKYKL</sequence>
<gene>
    <name evidence="9" type="ORF">DIABBA_LOCUS7170</name>
</gene>
<dbReference type="EC" id="3.1.2.4" evidence="3"/>